<accession>A0A858Q6B2</accession>
<evidence type="ECO:0000313" key="5">
    <source>
        <dbReference type="EMBL" id="QJD29361.1"/>
    </source>
</evidence>
<dbReference type="GO" id="GO:0008199">
    <property type="term" value="F:ferric iron binding"/>
    <property type="evidence" value="ECO:0007669"/>
    <property type="project" value="TreeGrafter"/>
</dbReference>
<keyword evidence="1" id="KW-0963">Cytoplasm</keyword>
<name>A0A858Q6B2_9GAMM</name>
<dbReference type="PANTHER" id="PTHR37689">
    <property type="entry name" value="PROTEIN FDHE"/>
    <property type="match status" value="1"/>
</dbReference>
<dbReference type="GO" id="GO:0051604">
    <property type="term" value="P:protein maturation"/>
    <property type="evidence" value="ECO:0007669"/>
    <property type="project" value="TreeGrafter"/>
</dbReference>
<gene>
    <name evidence="5" type="primary">fdhE</name>
    <name evidence="5" type="ORF">GNH96_04855</name>
</gene>
<feature type="domain" description="FdhE C-terminal" evidence="4">
    <location>
        <begin position="246"/>
        <end position="322"/>
    </location>
</feature>
<dbReference type="Proteomes" id="UP000503004">
    <property type="component" value="Chromosome"/>
</dbReference>
<evidence type="ECO:0000256" key="1">
    <source>
        <dbReference type="ARBA" id="ARBA00022490"/>
    </source>
</evidence>
<dbReference type="InterPro" id="IPR056774">
    <property type="entry name" value="FdhE_N"/>
</dbReference>
<dbReference type="InterPro" id="IPR056796">
    <property type="entry name" value="FdhE_C"/>
</dbReference>
<dbReference type="Gene3D" id="3.90.1670.10">
    <property type="entry name" value="FdhE-like domain"/>
    <property type="match status" value="1"/>
</dbReference>
<evidence type="ECO:0000313" key="6">
    <source>
        <dbReference type="Proteomes" id="UP000503004"/>
    </source>
</evidence>
<sequence length="326" mass="34891">MNRSSMRSKSRMIWHSNAIDRTAAAISGKMAHGASIYPPTSHPMENNPFAGSGTEIPVVRLPPTDGPFRHRAARFRQWADSRSSLAGYLNLMADLADVQHGLWEMAAATLPRDRSGQPGNPGWRATLRSIVDRLNPGEAGLASLLDRIRRATDEELAAWGGRVLAGDFDRIEAGIAPLVTAALQVHMTSFASRLAREEIGPAQSGTACPVCGSLPVASLLQTGGAVHGLRYLVCGLCGCEWHRPRVQCIDCGSGKDVAYFAIEGLGEAVKAEGCGDCMTYVKIMDRDKDAAIDPFADDIASLALDILMAEEGYRRLGVNPLLLPGG</sequence>
<organism evidence="5 6">
    <name type="scientific">Methylococcus geothermalis</name>
    <dbReference type="NCBI Taxonomy" id="2681310"/>
    <lineage>
        <taxon>Bacteria</taxon>
        <taxon>Pseudomonadati</taxon>
        <taxon>Pseudomonadota</taxon>
        <taxon>Gammaproteobacteria</taxon>
        <taxon>Methylococcales</taxon>
        <taxon>Methylococcaceae</taxon>
        <taxon>Methylococcus</taxon>
    </lineage>
</organism>
<dbReference type="PANTHER" id="PTHR37689:SF1">
    <property type="entry name" value="PROTEIN FDHE"/>
    <property type="match status" value="1"/>
</dbReference>
<dbReference type="InterPro" id="IPR024064">
    <property type="entry name" value="FdhE-like_sf"/>
</dbReference>
<dbReference type="KEGG" id="metu:GNH96_04855"/>
<dbReference type="CDD" id="cd16341">
    <property type="entry name" value="FdhE"/>
    <property type="match status" value="1"/>
</dbReference>
<evidence type="ECO:0000259" key="3">
    <source>
        <dbReference type="Pfam" id="PF24859"/>
    </source>
</evidence>
<dbReference type="Pfam" id="PF24859">
    <property type="entry name" value="FdhE_central"/>
    <property type="match status" value="1"/>
</dbReference>
<dbReference type="AlphaFoldDB" id="A0A858Q6B2"/>
<dbReference type="GO" id="GO:0005829">
    <property type="term" value="C:cytosol"/>
    <property type="evidence" value="ECO:0007669"/>
    <property type="project" value="TreeGrafter"/>
</dbReference>
<dbReference type="InterPro" id="IPR006452">
    <property type="entry name" value="Formate_DH_accessory"/>
</dbReference>
<dbReference type="SUPFAM" id="SSF144020">
    <property type="entry name" value="FdhE-like"/>
    <property type="match status" value="1"/>
</dbReference>
<proteinExistence type="predicted"/>
<dbReference type="Pfam" id="PF24860">
    <property type="entry name" value="FdhE_C"/>
    <property type="match status" value="1"/>
</dbReference>
<keyword evidence="6" id="KW-1185">Reference proteome</keyword>
<reference evidence="6" key="1">
    <citation type="submission" date="2019-12" db="EMBL/GenBank/DDBJ databases">
        <authorList>
            <person name="Awala S.I."/>
            <person name="Rhee S.K."/>
        </authorList>
    </citation>
    <scope>NUCLEOTIDE SEQUENCE [LARGE SCALE GENOMIC DNA]</scope>
    <source>
        <strain evidence="6">IM1</strain>
    </source>
</reference>
<dbReference type="NCBIfam" id="TIGR01562">
    <property type="entry name" value="FdhE"/>
    <property type="match status" value="1"/>
</dbReference>
<dbReference type="EMBL" id="CP046565">
    <property type="protein sequence ID" value="QJD29361.1"/>
    <property type="molecule type" value="Genomic_DNA"/>
</dbReference>
<feature type="domain" description="FdhE central" evidence="3">
    <location>
        <begin position="208"/>
        <end position="245"/>
    </location>
</feature>
<dbReference type="InterPro" id="IPR056797">
    <property type="entry name" value="FdhE_central"/>
</dbReference>
<evidence type="ECO:0000259" key="2">
    <source>
        <dbReference type="Pfam" id="PF04216"/>
    </source>
</evidence>
<dbReference type="Pfam" id="PF04216">
    <property type="entry name" value="FdhE_N"/>
    <property type="match status" value="1"/>
</dbReference>
<protein>
    <submittedName>
        <fullName evidence="5">Formate dehydrogenase accessory protein FdhE</fullName>
    </submittedName>
</protein>
<evidence type="ECO:0000259" key="4">
    <source>
        <dbReference type="Pfam" id="PF24860"/>
    </source>
</evidence>
<dbReference type="PIRSF" id="PIRSF018296">
    <property type="entry name" value="Format_dh_formtn"/>
    <property type="match status" value="1"/>
</dbReference>
<feature type="domain" description="FdhE N-terminal" evidence="2">
    <location>
        <begin position="56"/>
        <end position="199"/>
    </location>
</feature>